<protein>
    <submittedName>
        <fullName evidence="6">FAD-linked oxidoreductase</fullName>
    </submittedName>
</protein>
<dbReference type="SUPFAM" id="SSF55103">
    <property type="entry name" value="FAD-linked oxidases, C-terminal domain"/>
    <property type="match status" value="1"/>
</dbReference>
<dbReference type="GO" id="GO:1903457">
    <property type="term" value="P:lactate catabolic process"/>
    <property type="evidence" value="ECO:0007669"/>
    <property type="project" value="TreeGrafter"/>
</dbReference>
<dbReference type="InterPro" id="IPR016171">
    <property type="entry name" value="Vanillyl_alc_oxidase_C-sub2"/>
</dbReference>
<sequence>MSGEHGIGYARQAYFEDYYGQDYTNLLREIKKVFDPNGIINPDKIFPLK</sequence>
<dbReference type="FunFam" id="1.10.45.10:FF:000001">
    <property type="entry name" value="D-lactate dehydrogenase mitochondrial"/>
    <property type="match status" value="1"/>
</dbReference>
<dbReference type="PANTHER" id="PTHR11748:SF111">
    <property type="entry name" value="D-LACTATE DEHYDROGENASE, MITOCHONDRIAL-RELATED"/>
    <property type="match status" value="1"/>
</dbReference>
<dbReference type="Gene3D" id="1.10.45.10">
    <property type="entry name" value="Vanillyl-alcohol Oxidase, Chain A, domain 4"/>
    <property type="match status" value="1"/>
</dbReference>
<keyword evidence="2" id="KW-0285">Flavoprotein</keyword>
<dbReference type="Pfam" id="PF02913">
    <property type="entry name" value="FAD-oxidase_C"/>
    <property type="match status" value="1"/>
</dbReference>
<reference evidence="6" key="1">
    <citation type="submission" date="2019-09" db="EMBL/GenBank/DDBJ databases">
        <title>Comparative genomic analysis of Lactobacillus helveticus.</title>
        <authorList>
            <person name="Zhang H."/>
            <person name="Chen Y."/>
            <person name="Zhong Z."/>
        </authorList>
    </citation>
    <scope>NUCLEOTIDE SEQUENCE</scope>
    <source>
        <strain evidence="6">IMAU30003</strain>
    </source>
</reference>
<dbReference type="PANTHER" id="PTHR11748">
    <property type="entry name" value="D-LACTATE DEHYDROGENASE"/>
    <property type="match status" value="1"/>
</dbReference>
<evidence type="ECO:0000313" key="7">
    <source>
        <dbReference type="Proteomes" id="UP000651333"/>
    </source>
</evidence>
<evidence type="ECO:0000259" key="5">
    <source>
        <dbReference type="Pfam" id="PF02913"/>
    </source>
</evidence>
<dbReference type="InterPro" id="IPR016164">
    <property type="entry name" value="FAD-linked_Oxase-like_C"/>
</dbReference>
<organism evidence="6 7">
    <name type="scientific">Lactobacillus helveticus</name>
    <name type="common">Lactobacillus suntoryeus</name>
    <dbReference type="NCBI Taxonomy" id="1587"/>
    <lineage>
        <taxon>Bacteria</taxon>
        <taxon>Bacillati</taxon>
        <taxon>Bacillota</taxon>
        <taxon>Bacilli</taxon>
        <taxon>Lactobacillales</taxon>
        <taxon>Lactobacillaceae</taxon>
        <taxon>Lactobacillus</taxon>
    </lineage>
</organism>
<dbReference type="GO" id="GO:0050660">
    <property type="term" value="F:flavin adenine dinucleotide binding"/>
    <property type="evidence" value="ECO:0007669"/>
    <property type="project" value="InterPro"/>
</dbReference>
<proteinExistence type="predicted"/>
<evidence type="ECO:0000256" key="3">
    <source>
        <dbReference type="ARBA" id="ARBA00022827"/>
    </source>
</evidence>
<dbReference type="GO" id="GO:0008720">
    <property type="term" value="F:D-lactate dehydrogenase (NAD+) activity"/>
    <property type="evidence" value="ECO:0007669"/>
    <property type="project" value="TreeGrafter"/>
</dbReference>
<feature type="domain" description="FAD-binding oxidoreductase/transferase type 4 C-terminal" evidence="5">
    <location>
        <begin position="1"/>
        <end position="45"/>
    </location>
</feature>
<keyword evidence="3" id="KW-0274">FAD</keyword>
<comment type="caution">
    <text evidence="6">The sequence shown here is derived from an EMBL/GenBank/DDBJ whole genome shotgun (WGS) entry which is preliminary data.</text>
</comment>
<evidence type="ECO:0000313" key="6">
    <source>
        <dbReference type="EMBL" id="NRO34340.1"/>
    </source>
</evidence>
<evidence type="ECO:0000256" key="1">
    <source>
        <dbReference type="ARBA" id="ARBA00001974"/>
    </source>
</evidence>
<dbReference type="GO" id="GO:0004458">
    <property type="term" value="F:D-lactate dehydrogenase (cytochrome) activity"/>
    <property type="evidence" value="ECO:0007669"/>
    <property type="project" value="TreeGrafter"/>
</dbReference>
<accession>A0A9Q5C4S2</accession>
<dbReference type="InterPro" id="IPR004113">
    <property type="entry name" value="FAD-bd_oxidored_4_C"/>
</dbReference>
<dbReference type="EMBL" id="WCHB01000012">
    <property type="protein sequence ID" value="NRO34340.1"/>
    <property type="molecule type" value="Genomic_DNA"/>
</dbReference>
<comment type="cofactor">
    <cofactor evidence="1">
        <name>FAD</name>
        <dbReference type="ChEBI" id="CHEBI:57692"/>
    </cofactor>
</comment>
<dbReference type="AlphaFoldDB" id="A0A9Q5C4S2"/>
<dbReference type="Proteomes" id="UP000651333">
    <property type="component" value="Unassembled WGS sequence"/>
</dbReference>
<evidence type="ECO:0000256" key="2">
    <source>
        <dbReference type="ARBA" id="ARBA00022630"/>
    </source>
</evidence>
<gene>
    <name evidence="6" type="ORF">IMAU30003_00575</name>
</gene>
<keyword evidence="4" id="KW-0560">Oxidoreductase</keyword>
<evidence type="ECO:0000256" key="4">
    <source>
        <dbReference type="ARBA" id="ARBA00023002"/>
    </source>
</evidence>
<name>A0A9Q5C4S2_LACHE</name>